<dbReference type="RefSeq" id="WP_158868533.1">
    <property type="nucleotide sequence ID" value="NZ_CP046401.1"/>
</dbReference>
<feature type="chain" id="PRO_5026240855" evidence="1">
    <location>
        <begin position="23"/>
        <end position="292"/>
    </location>
</feature>
<gene>
    <name evidence="2" type="ORF">GM418_17425</name>
</gene>
<feature type="signal peptide" evidence="1">
    <location>
        <begin position="1"/>
        <end position="22"/>
    </location>
</feature>
<evidence type="ECO:0000256" key="1">
    <source>
        <dbReference type="SAM" id="SignalP"/>
    </source>
</evidence>
<organism evidence="2 3">
    <name type="scientific">Maribellus comscasis</name>
    <dbReference type="NCBI Taxonomy" id="2681766"/>
    <lineage>
        <taxon>Bacteria</taxon>
        <taxon>Pseudomonadati</taxon>
        <taxon>Bacteroidota</taxon>
        <taxon>Bacteroidia</taxon>
        <taxon>Marinilabiliales</taxon>
        <taxon>Prolixibacteraceae</taxon>
        <taxon>Maribellus</taxon>
    </lineage>
</organism>
<reference evidence="2 3" key="1">
    <citation type="submission" date="2019-11" db="EMBL/GenBank/DDBJ databases">
        <authorList>
            <person name="Zheng R.K."/>
            <person name="Sun C.M."/>
        </authorList>
    </citation>
    <scope>NUCLEOTIDE SEQUENCE [LARGE SCALE GENOMIC DNA]</scope>
    <source>
        <strain evidence="2 3">WC007</strain>
    </source>
</reference>
<name>A0A6I6JVR3_9BACT</name>
<sequence length="292" mass="32307">MKTTAIPFFVLFILLLCLKVQSQNTQDTSLVRIETNDGNYFTGEIVGQDSLKVYLKTQNLGEISILKKDIKSQEKLKIQQVKEGKIWFANPQSSRYFWSPNGYGLQQGEGYYQNIWVLWNQFSYGLSDNFSVGAGIIPLFLFGGSPTPVFFTPKISIPIQEDRLNIGAGALLGTVLGESESGFGIVYGISTFGTRDNNVTFGLGYGFAGGEWASSPLININGMFRLSSRGYFITENYFIEAGGDSFVMVSLGGRWIIQKAALDFGLFFPVADIGEFVVLPWLGLTIPFGKTY</sequence>
<dbReference type="AlphaFoldDB" id="A0A6I6JVR3"/>
<keyword evidence="3" id="KW-1185">Reference proteome</keyword>
<keyword evidence="1" id="KW-0732">Signal</keyword>
<proteinExistence type="predicted"/>
<accession>A0A6I6JVR3</accession>
<dbReference type="EMBL" id="CP046401">
    <property type="protein sequence ID" value="QGY45389.1"/>
    <property type="molecule type" value="Genomic_DNA"/>
</dbReference>
<evidence type="ECO:0000313" key="3">
    <source>
        <dbReference type="Proteomes" id="UP000428260"/>
    </source>
</evidence>
<dbReference type="KEGG" id="mcos:GM418_17425"/>
<dbReference type="Proteomes" id="UP000428260">
    <property type="component" value="Chromosome"/>
</dbReference>
<evidence type="ECO:0000313" key="2">
    <source>
        <dbReference type="EMBL" id="QGY45389.1"/>
    </source>
</evidence>
<protein>
    <submittedName>
        <fullName evidence="2">Uncharacterized protein</fullName>
    </submittedName>
</protein>